<feature type="region of interest" description="Disordered" evidence="1">
    <location>
        <begin position="33"/>
        <end position="62"/>
    </location>
</feature>
<keyword evidence="4" id="KW-1185">Reference proteome</keyword>
<dbReference type="OrthoDB" id="504708at2759"/>
<dbReference type="GO" id="GO:0016020">
    <property type="term" value="C:membrane"/>
    <property type="evidence" value="ECO:0007669"/>
    <property type="project" value="InterPro"/>
</dbReference>
<dbReference type="InParanoid" id="A0A4Q1BB37"/>
<protein>
    <recommendedName>
        <fullName evidence="2">K+ potassium transporter C-terminal domain-containing protein</fullName>
    </recommendedName>
</protein>
<dbReference type="AlphaFoldDB" id="A0A4Q1BB37"/>
<dbReference type="EMBL" id="SDIL01000174">
    <property type="protein sequence ID" value="RXK34904.1"/>
    <property type="molecule type" value="Genomic_DNA"/>
</dbReference>
<proteinExistence type="predicted"/>
<evidence type="ECO:0000259" key="2">
    <source>
        <dbReference type="Pfam" id="PF22776"/>
    </source>
</evidence>
<organism evidence="3 4">
    <name type="scientific">Tremella mesenterica</name>
    <name type="common">Jelly fungus</name>
    <dbReference type="NCBI Taxonomy" id="5217"/>
    <lineage>
        <taxon>Eukaryota</taxon>
        <taxon>Fungi</taxon>
        <taxon>Dikarya</taxon>
        <taxon>Basidiomycota</taxon>
        <taxon>Agaricomycotina</taxon>
        <taxon>Tremellomycetes</taxon>
        <taxon>Tremellales</taxon>
        <taxon>Tremellaceae</taxon>
        <taxon>Tremella</taxon>
    </lineage>
</organism>
<dbReference type="PANTHER" id="PTHR30540">
    <property type="entry name" value="OSMOTIC STRESS POTASSIUM TRANSPORTER"/>
    <property type="match status" value="1"/>
</dbReference>
<reference evidence="3 4" key="1">
    <citation type="submission" date="2016-06" db="EMBL/GenBank/DDBJ databases">
        <title>Evolution of pathogenesis and genome organization in the Tremellales.</title>
        <authorList>
            <person name="Cuomo C."/>
            <person name="Litvintseva A."/>
            <person name="Heitman J."/>
            <person name="Chen Y."/>
            <person name="Sun S."/>
            <person name="Springer D."/>
            <person name="Dromer F."/>
            <person name="Young S."/>
            <person name="Zeng Q."/>
            <person name="Chapman S."/>
            <person name="Gujja S."/>
            <person name="Saif S."/>
            <person name="Birren B."/>
        </authorList>
    </citation>
    <scope>NUCLEOTIDE SEQUENCE [LARGE SCALE GENOMIC DNA]</scope>
    <source>
        <strain evidence="3 4">ATCC 28783</strain>
    </source>
</reference>
<dbReference type="Pfam" id="PF22776">
    <property type="entry name" value="K_trans_C"/>
    <property type="match status" value="1"/>
</dbReference>
<sequence length="303" mass="34162">MCLWRAGRELELSFEANNLHSLSSLIIRKSSLPPSVTPTKTGTRNHLHSSSRLVRGTGSQSQSEIQIIEEDPRMILGSEDEDILLLLPSEPNESPVILERIPIMAVFHRNDEGAKGVPHSFGSFLRSYPALPEVVIFLTTRSVGVPHVSLNDKYKVNKVRSLPGFYSVSMRVGYLDLPTPNIPDLLSSLLALEQSPFTSPSDSIGKHTTTERENIQERKRRIEESAKNVTHVIPSYILTSRNRNPSQNHGVVGMIQKTWEWGWGKIRKVLVEDVYGLAREVFREQEWERGEERMVHVSVPAAI</sequence>
<gene>
    <name evidence="3" type="ORF">M231_07838</name>
</gene>
<comment type="caution">
    <text evidence="3">The sequence shown here is derived from an EMBL/GenBank/DDBJ whole genome shotgun (WGS) entry which is preliminary data.</text>
</comment>
<dbReference type="GO" id="GO:0015079">
    <property type="term" value="F:potassium ion transmembrane transporter activity"/>
    <property type="evidence" value="ECO:0007669"/>
    <property type="project" value="InterPro"/>
</dbReference>
<accession>A0A4Q1BB37</accession>
<name>A0A4Q1BB37_TREME</name>
<evidence type="ECO:0000313" key="3">
    <source>
        <dbReference type="EMBL" id="RXK34904.1"/>
    </source>
</evidence>
<dbReference type="Proteomes" id="UP000289152">
    <property type="component" value="Unassembled WGS sequence"/>
</dbReference>
<evidence type="ECO:0000256" key="1">
    <source>
        <dbReference type="SAM" id="MobiDB-lite"/>
    </source>
</evidence>
<dbReference type="STRING" id="5217.A0A4Q1BB37"/>
<evidence type="ECO:0000313" key="4">
    <source>
        <dbReference type="Proteomes" id="UP000289152"/>
    </source>
</evidence>
<dbReference type="PANTHER" id="PTHR30540:SF83">
    <property type="entry name" value="K+ POTASSIUM TRANSPORTER"/>
    <property type="match status" value="1"/>
</dbReference>
<dbReference type="VEuPathDB" id="FungiDB:TREMEDRAFT_45531"/>
<dbReference type="InterPro" id="IPR003855">
    <property type="entry name" value="K+_transporter"/>
</dbReference>
<feature type="domain" description="K+ potassium transporter C-terminal" evidence="2">
    <location>
        <begin position="104"/>
        <end position="196"/>
    </location>
</feature>
<dbReference type="InterPro" id="IPR053952">
    <property type="entry name" value="K_trans_C"/>
</dbReference>